<evidence type="ECO:0000256" key="11">
    <source>
        <dbReference type="HAMAP-Rule" id="MF_01633"/>
    </source>
</evidence>
<dbReference type="GO" id="GO:0016879">
    <property type="term" value="F:ligase activity, forming carbon-nitrogen bonds"/>
    <property type="evidence" value="ECO:0007669"/>
    <property type="project" value="UniProtKB-UniRule"/>
</dbReference>
<dbReference type="SUPFAM" id="SSF52402">
    <property type="entry name" value="Adenine nucleotide alpha hydrolases-like"/>
    <property type="match status" value="1"/>
</dbReference>
<comment type="function">
    <text evidence="7 11">Catalyzes the ATP-dependent conversion of 7-carboxy-7-deazaguanine (CDG) to 7-cyano-7-deazaguanine (preQ(0)).</text>
</comment>
<feature type="binding site" evidence="11">
    <location>
        <position position="212"/>
    </location>
    <ligand>
        <name>Zn(2+)</name>
        <dbReference type="ChEBI" id="CHEBI:29105"/>
    </ligand>
</feature>
<feature type="binding site" evidence="11">
    <location>
        <position position="223"/>
    </location>
    <ligand>
        <name>Zn(2+)</name>
        <dbReference type="ChEBI" id="CHEBI:29105"/>
    </ligand>
</feature>
<comment type="catalytic activity">
    <reaction evidence="10 11">
        <text>7-carboxy-7-carbaguanine + NH4(+) + 2 ATP = 7-cyano-7-carbaguanine + 2 AMP + 2 diphosphate + 2 H(+)</text>
        <dbReference type="Rhea" id="RHEA:27982"/>
        <dbReference type="ChEBI" id="CHEBI:15378"/>
        <dbReference type="ChEBI" id="CHEBI:28938"/>
        <dbReference type="ChEBI" id="CHEBI:30616"/>
        <dbReference type="ChEBI" id="CHEBI:33019"/>
        <dbReference type="ChEBI" id="CHEBI:45075"/>
        <dbReference type="ChEBI" id="CHEBI:61036"/>
        <dbReference type="ChEBI" id="CHEBI:456215"/>
        <dbReference type="EC" id="6.3.4.20"/>
    </reaction>
</comment>
<evidence type="ECO:0000256" key="7">
    <source>
        <dbReference type="ARBA" id="ARBA00037768"/>
    </source>
</evidence>
<dbReference type="Gene3D" id="3.40.50.620">
    <property type="entry name" value="HUPs"/>
    <property type="match status" value="1"/>
</dbReference>
<feature type="region of interest" description="Disordered" evidence="12">
    <location>
        <begin position="1"/>
        <end position="27"/>
    </location>
</feature>
<evidence type="ECO:0000256" key="4">
    <source>
        <dbReference type="ARBA" id="ARBA00022741"/>
    </source>
</evidence>
<dbReference type="Proteomes" id="UP000199607">
    <property type="component" value="Unassembled WGS sequence"/>
</dbReference>
<name>A0A1I4IAM8_9EURY</name>
<keyword evidence="3 11" id="KW-0479">Metal-binding</keyword>
<reference evidence="14" key="1">
    <citation type="submission" date="2016-10" db="EMBL/GenBank/DDBJ databases">
        <authorList>
            <person name="Varghese N."/>
            <person name="Submissions S."/>
        </authorList>
    </citation>
    <scope>NUCLEOTIDE SEQUENCE [LARGE SCALE GENOMIC DNA]</scope>
    <source>
        <strain evidence="14">CGMCC 1.7738</strain>
    </source>
</reference>
<dbReference type="RefSeq" id="WP_089871921.1">
    <property type="nucleotide sequence ID" value="NZ_FOTC01000007.1"/>
</dbReference>
<dbReference type="PANTHER" id="PTHR42914:SF1">
    <property type="entry name" value="7-CYANO-7-DEAZAGUANINE SYNTHASE"/>
    <property type="match status" value="1"/>
</dbReference>
<dbReference type="UniPathway" id="UPA00391"/>
<dbReference type="GO" id="GO:0008270">
    <property type="term" value="F:zinc ion binding"/>
    <property type="evidence" value="ECO:0007669"/>
    <property type="project" value="UniProtKB-UniRule"/>
</dbReference>
<evidence type="ECO:0000256" key="2">
    <source>
        <dbReference type="ARBA" id="ARBA00022598"/>
    </source>
</evidence>
<dbReference type="InterPro" id="IPR014729">
    <property type="entry name" value="Rossmann-like_a/b/a_fold"/>
</dbReference>
<keyword evidence="5 11" id="KW-0862">Zinc</keyword>
<dbReference type="GO" id="GO:0005524">
    <property type="term" value="F:ATP binding"/>
    <property type="evidence" value="ECO:0007669"/>
    <property type="project" value="UniProtKB-UniRule"/>
</dbReference>
<dbReference type="EC" id="6.3.4.20" evidence="9 11"/>
<evidence type="ECO:0000256" key="3">
    <source>
        <dbReference type="ARBA" id="ARBA00022723"/>
    </source>
</evidence>
<evidence type="ECO:0000256" key="5">
    <source>
        <dbReference type="ARBA" id="ARBA00022833"/>
    </source>
</evidence>
<dbReference type="CDD" id="cd01995">
    <property type="entry name" value="QueC-like"/>
    <property type="match status" value="1"/>
</dbReference>
<comment type="similarity">
    <text evidence="8 11">Belongs to the QueC family.</text>
</comment>
<feature type="compositionally biased region" description="Low complexity" evidence="12">
    <location>
        <begin position="11"/>
        <end position="22"/>
    </location>
</feature>
<dbReference type="EMBL" id="FOTC01000007">
    <property type="protein sequence ID" value="SFL51344.1"/>
    <property type="molecule type" value="Genomic_DNA"/>
</dbReference>
<evidence type="ECO:0000256" key="9">
    <source>
        <dbReference type="ARBA" id="ARBA00039149"/>
    </source>
</evidence>
<evidence type="ECO:0000256" key="1">
    <source>
        <dbReference type="ARBA" id="ARBA00005061"/>
    </source>
</evidence>
<dbReference type="Pfam" id="PF06508">
    <property type="entry name" value="QueC"/>
    <property type="match status" value="1"/>
</dbReference>
<feature type="binding site" evidence="11">
    <location>
        <position position="226"/>
    </location>
    <ligand>
        <name>Zn(2+)</name>
        <dbReference type="ChEBI" id="CHEBI:29105"/>
    </ligand>
</feature>
<evidence type="ECO:0000256" key="8">
    <source>
        <dbReference type="ARBA" id="ARBA00037993"/>
    </source>
</evidence>
<evidence type="ECO:0000256" key="6">
    <source>
        <dbReference type="ARBA" id="ARBA00022840"/>
    </source>
</evidence>
<protein>
    <recommendedName>
        <fullName evidence="9 11">7-cyano-7-deazaguanine synthase</fullName>
        <ecNumber evidence="9 11">6.3.4.20</ecNumber>
    </recommendedName>
    <alternativeName>
        <fullName evidence="11">7-cyano-7-carbaguanine synthase</fullName>
    </alternativeName>
    <alternativeName>
        <fullName evidence="11">Archaeosine biosynthesis protein QueC</fullName>
    </alternativeName>
    <alternativeName>
        <fullName evidence="11">PreQ(0) synthase</fullName>
    </alternativeName>
</protein>
<keyword evidence="2 11" id="KW-0436">Ligase</keyword>
<dbReference type="NCBIfam" id="TIGR00364">
    <property type="entry name" value="7-cyano-7-deazaguanine synthase QueC"/>
    <property type="match status" value="1"/>
</dbReference>
<comment type="cofactor">
    <cofactor evidence="11">
        <name>Zn(2+)</name>
        <dbReference type="ChEBI" id="CHEBI:29105"/>
    </cofactor>
    <text evidence="11">Binds 1 zinc ion per subunit.</text>
</comment>
<evidence type="ECO:0000313" key="13">
    <source>
        <dbReference type="EMBL" id="SFL51344.1"/>
    </source>
</evidence>
<dbReference type="InterPro" id="IPR018317">
    <property type="entry name" value="QueC"/>
</dbReference>
<evidence type="ECO:0000313" key="14">
    <source>
        <dbReference type="Proteomes" id="UP000199607"/>
    </source>
</evidence>
<keyword evidence="14" id="KW-1185">Reference proteome</keyword>
<keyword evidence="4 11" id="KW-0547">Nucleotide-binding</keyword>
<feature type="binding site" evidence="11">
    <location>
        <begin position="32"/>
        <end position="42"/>
    </location>
    <ligand>
        <name>ATP</name>
        <dbReference type="ChEBI" id="CHEBI:30616"/>
    </ligand>
</feature>
<gene>
    <name evidence="11" type="primary">queC</name>
    <name evidence="13" type="ORF">SAMN04487950_4083</name>
</gene>
<feature type="binding site" evidence="11">
    <location>
        <position position="220"/>
    </location>
    <ligand>
        <name>Zn(2+)</name>
        <dbReference type="ChEBI" id="CHEBI:29105"/>
    </ligand>
</feature>
<feature type="compositionally biased region" description="Acidic residues" evidence="12">
    <location>
        <begin position="1"/>
        <end position="10"/>
    </location>
</feature>
<comment type="pathway">
    <text evidence="1 11">Purine metabolism; 7-cyano-7-deazaguanine biosynthesis.</text>
</comment>
<dbReference type="STRING" id="553466.SAMN04487950_4083"/>
<accession>A0A1I4IAM8</accession>
<dbReference type="AlphaFoldDB" id="A0A1I4IAM8"/>
<keyword evidence="6 11" id="KW-0067">ATP-binding</keyword>
<evidence type="ECO:0000256" key="12">
    <source>
        <dbReference type="SAM" id="MobiDB-lite"/>
    </source>
</evidence>
<dbReference type="PIRSF" id="PIRSF006293">
    <property type="entry name" value="ExsB"/>
    <property type="match status" value="1"/>
</dbReference>
<dbReference type="PANTHER" id="PTHR42914">
    <property type="entry name" value="7-CYANO-7-DEAZAGUANINE SYNTHASE"/>
    <property type="match status" value="1"/>
</dbReference>
<dbReference type="HAMAP" id="MF_01633">
    <property type="entry name" value="QueC"/>
    <property type="match status" value="1"/>
</dbReference>
<proteinExistence type="inferred from homology"/>
<organism evidence="13 14">
    <name type="scientific">Halogranum rubrum</name>
    <dbReference type="NCBI Taxonomy" id="553466"/>
    <lineage>
        <taxon>Archaea</taxon>
        <taxon>Methanobacteriati</taxon>
        <taxon>Methanobacteriota</taxon>
        <taxon>Stenosarchaea group</taxon>
        <taxon>Halobacteria</taxon>
        <taxon>Halobacteriales</taxon>
        <taxon>Haloferacaceae</taxon>
    </lineage>
</organism>
<evidence type="ECO:0000256" key="10">
    <source>
        <dbReference type="ARBA" id="ARBA00047890"/>
    </source>
</evidence>
<sequence>MTDTDSDSTETAESTESTDSTEQTPKRAVVLLSGGMDSATAAYEAKERGYDIYALHTSYGQKTESKELACAERLADELGANDFLHIETSHLSTIGASSLTDDEMAVEDADMNSDEIPTSYVPFRNANLLSMAVSYAEANECDAVFVGAHSEDYSGYPDCRPEFFEAFEAMVDVGTKPETSISLEVPFVHDSKTEIARRGVELGVPFEHTWSCYRAEEPACGTCDSCAFRLQAFQNIGTRDPIAYEERPQYVDAE</sequence>